<dbReference type="EMBL" id="LR536451">
    <property type="protein sequence ID" value="VFU16610.1"/>
    <property type="molecule type" value="Genomic_DNA"/>
</dbReference>
<protein>
    <submittedName>
        <fullName evidence="1">Uncharacterized protein</fullName>
    </submittedName>
</protein>
<dbReference type="Gene3D" id="3.30.1360.120">
    <property type="entry name" value="Probable tRNA modification gtpase trme, domain 1"/>
    <property type="match status" value="1"/>
</dbReference>
<geneLocation type="plasmid" evidence="1 2">
    <name>2</name>
</geneLocation>
<evidence type="ECO:0000313" key="2">
    <source>
        <dbReference type="Proteomes" id="UP000294360"/>
    </source>
</evidence>
<dbReference type="SUPFAM" id="SSF103025">
    <property type="entry name" value="Folate-binding domain"/>
    <property type="match status" value="1"/>
</dbReference>
<dbReference type="AlphaFoldDB" id="A0A4V6INC5"/>
<dbReference type="RefSeq" id="WP_244606038.1">
    <property type="nucleotide sequence ID" value="NZ_CP139088.1"/>
</dbReference>
<reference evidence="1 2" key="1">
    <citation type="submission" date="2019-03" db="EMBL/GenBank/DDBJ databases">
        <authorList>
            <person name="Kox A.R. M."/>
        </authorList>
    </citation>
    <scope>NUCLEOTIDE SEQUENCE [LARGE SCALE GENOMIC DNA]</scope>
    <source>
        <strain evidence="1">MTUNDRAET4 annotated genome</strain>
        <plasmid evidence="2">2</plasmid>
    </source>
</reference>
<keyword evidence="1" id="KW-0614">Plasmid</keyword>
<evidence type="ECO:0000313" key="1">
    <source>
        <dbReference type="EMBL" id="VFU16610.1"/>
    </source>
</evidence>
<dbReference type="Proteomes" id="UP000294360">
    <property type="component" value="Plasmid 2"/>
</dbReference>
<dbReference type="KEGG" id="mtun:MTUNDRAET4_0249.1"/>
<organism evidence="1 2">
    <name type="scientific">Methylocella tundrae</name>
    <dbReference type="NCBI Taxonomy" id="227605"/>
    <lineage>
        <taxon>Bacteria</taxon>
        <taxon>Pseudomonadati</taxon>
        <taxon>Pseudomonadota</taxon>
        <taxon>Alphaproteobacteria</taxon>
        <taxon>Hyphomicrobiales</taxon>
        <taxon>Beijerinckiaceae</taxon>
        <taxon>Methylocella</taxon>
    </lineage>
</organism>
<sequence>MGVEQQISLEEQLRSKPDLVDYFYNDTLAPHVKARGGLTPVPLECSNWIDEQRAWRNAAILFDQSHHMPELFLRGPDATAC</sequence>
<proteinExistence type="predicted"/>
<gene>
    <name evidence="1" type="ORF">MTUNDRAET4_0249</name>
</gene>
<accession>A0A4V6INC5</accession>
<name>A0A4V6INC5_METTU</name>
<dbReference type="InterPro" id="IPR027266">
    <property type="entry name" value="TrmE/GcvT-like"/>
</dbReference>